<name>A0AAD4K313_9MUSC</name>
<protein>
    <recommendedName>
        <fullName evidence="3">DUF4794 domain-containing protein</fullName>
    </recommendedName>
</protein>
<sequence length="193" mass="20664">MAFKFTSTLLILAALAALTVAEPARLRTRSRSSRLQLARQEAAPPAPEDPVVDVAPTPASAPYPPAGVTPEIPFDLPTETETEAQPDLTYGPPAEPDNTYGPPAEPDNTYGPPAEPDNTYGPPAEPDNTYGPPAPSADQDLPVEDADPASEPIPASLIQPRNGRLRLRRPVPEKLRSAPVQIVRSRPVLVYRI</sequence>
<feature type="domain" description="DUF4794" evidence="3">
    <location>
        <begin position="60"/>
        <end position="133"/>
    </location>
</feature>
<dbReference type="EMBL" id="JAJJHW010002585">
    <property type="protein sequence ID" value="KAH8372286.1"/>
    <property type="molecule type" value="Genomic_DNA"/>
</dbReference>
<keyword evidence="5" id="KW-1185">Reference proteome</keyword>
<comment type="caution">
    <text evidence="4">The sequence shown here is derived from an EMBL/GenBank/DDBJ whole genome shotgun (WGS) entry which is preliminary data.</text>
</comment>
<evidence type="ECO:0000256" key="1">
    <source>
        <dbReference type="SAM" id="MobiDB-lite"/>
    </source>
</evidence>
<evidence type="ECO:0000256" key="2">
    <source>
        <dbReference type="SAM" id="SignalP"/>
    </source>
</evidence>
<proteinExistence type="predicted"/>
<gene>
    <name evidence="4" type="ORF">KR093_010936</name>
</gene>
<evidence type="ECO:0000259" key="3">
    <source>
        <dbReference type="Pfam" id="PF16042"/>
    </source>
</evidence>
<accession>A0AAD4K313</accession>
<feature type="compositionally biased region" description="Low complexity" evidence="1">
    <location>
        <begin position="33"/>
        <end position="43"/>
    </location>
</feature>
<evidence type="ECO:0000313" key="5">
    <source>
        <dbReference type="Proteomes" id="UP001200034"/>
    </source>
</evidence>
<feature type="chain" id="PRO_5041912149" description="DUF4794 domain-containing protein" evidence="2">
    <location>
        <begin position="22"/>
        <end position="193"/>
    </location>
</feature>
<reference evidence="4" key="1">
    <citation type="journal article" date="2021" name="Mol. Ecol. Resour.">
        <title>Phylogenomic analyses of the genus Drosophila reveals genomic signals of climate adaptation.</title>
        <authorList>
            <person name="Li F."/>
            <person name="Rane R.V."/>
            <person name="Luria V."/>
            <person name="Xiong Z."/>
            <person name="Chen J."/>
            <person name="Li Z."/>
            <person name="Catullo R.A."/>
            <person name="Griffin P.C."/>
            <person name="Schiffer M."/>
            <person name="Pearce S."/>
            <person name="Lee S.F."/>
            <person name="McElroy K."/>
            <person name="Stocker A."/>
            <person name="Shirriffs J."/>
            <person name="Cockerell F."/>
            <person name="Coppin C."/>
            <person name="Sgro C.M."/>
            <person name="Karger A."/>
            <person name="Cain J.W."/>
            <person name="Weber J.A."/>
            <person name="Santpere G."/>
            <person name="Kirschner M.W."/>
            <person name="Hoffmann A.A."/>
            <person name="Oakeshott J.G."/>
            <person name="Zhang G."/>
        </authorList>
    </citation>
    <scope>NUCLEOTIDE SEQUENCE</scope>
    <source>
        <strain evidence="4">BGI-SZ-2011g</strain>
    </source>
</reference>
<feature type="signal peptide" evidence="2">
    <location>
        <begin position="1"/>
        <end position="21"/>
    </location>
</feature>
<dbReference type="AlphaFoldDB" id="A0AAD4K313"/>
<organism evidence="4 5">
    <name type="scientific">Drosophila rubida</name>
    <dbReference type="NCBI Taxonomy" id="30044"/>
    <lineage>
        <taxon>Eukaryota</taxon>
        <taxon>Metazoa</taxon>
        <taxon>Ecdysozoa</taxon>
        <taxon>Arthropoda</taxon>
        <taxon>Hexapoda</taxon>
        <taxon>Insecta</taxon>
        <taxon>Pterygota</taxon>
        <taxon>Neoptera</taxon>
        <taxon>Endopterygota</taxon>
        <taxon>Diptera</taxon>
        <taxon>Brachycera</taxon>
        <taxon>Muscomorpha</taxon>
        <taxon>Ephydroidea</taxon>
        <taxon>Drosophilidae</taxon>
        <taxon>Drosophila</taxon>
    </lineage>
</organism>
<keyword evidence="2" id="KW-0732">Signal</keyword>
<dbReference type="Proteomes" id="UP001200034">
    <property type="component" value="Unassembled WGS sequence"/>
</dbReference>
<dbReference type="Pfam" id="PF16042">
    <property type="entry name" value="DUF4794"/>
    <property type="match status" value="1"/>
</dbReference>
<dbReference type="InterPro" id="IPR032011">
    <property type="entry name" value="DUF4794"/>
</dbReference>
<feature type="region of interest" description="Disordered" evidence="1">
    <location>
        <begin position="25"/>
        <end position="171"/>
    </location>
</feature>
<evidence type="ECO:0000313" key="4">
    <source>
        <dbReference type="EMBL" id="KAH8372286.1"/>
    </source>
</evidence>